<feature type="compositionally biased region" description="Low complexity" evidence="1">
    <location>
        <begin position="386"/>
        <end position="403"/>
    </location>
</feature>
<dbReference type="Proteomes" id="UP000784294">
    <property type="component" value="Unassembled WGS sequence"/>
</dbReference>
<sequence length="571" mass="61283">MLALGLAQAAERHQRYTALRLLTPEKPSLTATSGSSPGPSIPSSSDVDRWPQPANELSPGSSCILSSVPSPQTPTLTVSTHFVEAEPSVNSQLSLASPVKLDIAASACGTELCDFLTPSKQQNQPVRTGILRNFWTPKNQNRVSFAADPVVCLISPLKPLSVSIRLASAQNSTSLHATSPMTGLFSLQRFDAESDSGADLLTRLESRLTSRSDQPTRGLFCSLASNEAPTASILTSATADQNKVFGWLSARPSIGKSTLVDRHKTEDEIICPVGDLEDTIKRQHESHRGASDQGSLGTKEPMINDSLGSSDPHPSLPESVPKSCPNSTHRDINLLESTPPSGSGMHRRKSPSPQRLRGAPLLFLSPQDRARSKLSFRQNFNNPSISYASSVPTSSLSLSSSSRPNDDISSHSHSLGDSIPSSESYSPCDVEDTGSSTSRSYKDEPTLIGCSSRPIEDDKSDRNDTTPYDIKIAATSDYQRKNTPAAARTVAQRGDKHDAVPSPTSVPPDSRPDNKANVSRRRRYSLALPRGTTSRKSARRVTSRTMATTQDTLADDGKIGDSVDLGGYLQL</sequence>
<feature type="region of interest" description="Disordered" evidence="1">
    <location>
        <begin position="21"/>
        <end position="69"/>
    </location>
</feature>
<keyword evidence="3" id="KW-1185">Reference proteome</keyword>
<accession>A0A3S5FFS4</accession>
<evidence type="ECO:0000256" key="1">
    <source>
        <dbReference type="SAM" id="MobiDB-lite"/>
    </source>
</evidence>
<feature type="compositionally biased region" description="Polar residues" evidence="1">
    <location>
        <begin position="58"/>
        <end position="69"/>
    </location>
</feature>
<evidence type="ECO:0000313" key="2">
    <source>
        <dbReference type="EMBL" id="VEL33616.1"/>
    </source>
</evidence>
<reference evidence="2" key="1">
    <citation type="submission" date="2018-11" db="EMBL/GenBank/DDBJ databases">
        <authorList>
            <consortium name="Pathogen Informatics"/>
        </authorList>
    </citation>
    <scope>NUCLEOTIDE SEQUENCE</scope>
</reference>
<evidence type="ECO:0000313" key="3">
    <source>
        <dbReference type="Proteomes" id="UP000784294"/>
    </source>
</evidence>
<feature type="compositionally biased region" description="Low complexity" evidence="1">
    <location>
        <begin position="33"/>
        <end position="45"/>
    </location>
</feature>
<feature type="region of interest" description="Disordered" evidence="1">
    <location>
        <begin position="283"/>
        <end position="358"/>
    </location>
</feature>
<dbReference type="EMBL" id="CAAALY010246088">
    <property type="protein sequence ID" value="VEL33616.1"/>
    <property type="molecule type" value="Genomic_DNA"/>
</dbReference>
<name>A0A3S5FFS4_9PLAT</name>
<dbReference type="AlphaFoldDB" id="A0A3S5FFS4"/>
<protein>
    <submittedName>
        <fullName evidence="2">Uncharacterized protein</fullName>
    </submittedName>
</protein>
<organism evidence="2 3">
    <name type="scientific">Protopolystoma xenopodis</name>
    <dbReference type="NCBI Taxonomy" id="117903"/>
    <lineage>
        <taxon>Eukaryota</taxon>
        <taxon>Metazoa</taxon>
        <taxon>Spiralia</taxon>
        <taxon>Lophotrochozoa</taxon>
        <taxon>Platyhelminthes</taxon>
        <taxon>Monogenea</taxon>
        <taxon>Polyopisthocotylea</taxon>
        <taxon>Polystomatidea</taxon>
        <taxon>Polystomatidae</taxon>
        <taxon>Protopolystoma</taxon>
    </lineage>
</organism>
<comment type="caution">
    <text evidence="2">The sequence shown here is derived from an EMBL/GenBank/DDBJ whole genome shotgun (WGS) entry which is preliminary data.</text>
</comment>
<feature type="region of interest" description="Disordered" evidence="1">
    <location>
        <begin position="380"/>
        <end position="523"/>
    </location>
</feature>
<gene>
    <name evidence="2" type="ORF">PXEA_LOCUS27056</name>
</gene>
<proteinExistence type="predicted"/>
<feature type="compositionally biased region" description="Basic and acidic residues" evidence="1">
    <location>
        <begin position="454"/>
        <end position="464"/>
    </location>
</feature>
<feature type="compositionally biased region" description="Polar residues" evidence="1">
    <location>
        <begin position="413"/>
        <end position="425"/>
    </location>
</feature>